<keyword evidence="5 11" id="KW-0999">Mitochondrion inner membrane</keyword>
<dbReference type="Proteomes" id="UP000515788">
    <property type="component" value="Chromosome 6"/>
</dbReference>
<dbReference type="OrthoDB" id="436405at2759"/>
<gene>
    <name evidence="12" type="ORF">HG536_0F02890</name>
</gene>
<feature type="transmembrane region" description="Helical" evidence="11">
    <location>
        <begin position="80"/>
        <end position="106"/>
    </location>
</feature>
<keyword evidence="11" id="KW-0653">Protein transport</keyword>
<organism evidence="12 13">
    <name type="scientific">Torulaspora globosa</name>
    <dbReference type="NCBI Taxonomy" id="48254"/>
    <lineage>
        <taxon>Eukaryota</taxon>
        <taxon>Fungi</taxon>
        <taxon>Dikarya</taxon>
        <taxon>Ascomycota</taxon>
        <taxon>Saccharomycotina</taxon>
        <taxon>Saccharomycetes</taxon>
        <taxon>Saccharomycetales</taxon>
        <taxon>Saccharomycetaceae</taxon>
        <taxon>Torulaspora</taxon>
    </lineage>
</organism>
<accession>A0A7G3ZKC8</accession>
<dbReference type="EMBL" id="CP059251">
    <property type="protein sequence ID" value="QLL33964.1"/>
    <property type="molecule type" value="Genomic_DNA"/>
</dbReference>
<sequence>MISAIVCLRESPMGIGKMARATIVPSRLMPAKPKVNCKPVVWSGGPSRSYSTFNAHSATSSSTEERKSGKRLTIWPKVKAFTTFTASGTLVIGAAGLSVVVIYLILSELFSPSGDTQIFNRSVSLIEKDEIARALLQCNDTEDSKERLKAYGEIFTSDKWTRNRPIVSTKKIDKNGKAHYFMRFHVESRKKRGLVHIEAVESDKNYQPDFKSMYLDVAGEQRYYLIKPQLGTVAKPKGFLGVNWGPKRN</sequence>
<dbReference type="GeneID" id="59327179"/>
<dbReference type="Gene3D" id="3.10.450.320">
    <property type="entry name" value="Mitochondrial import inner membrane translocase subunit Tim21"/>
    <property type="match status" value="1"/>
</dbReference>
<dbReference type="Pfam" id="PF08294">
    <property type="entry name" value="TIM21"/>
    <property type="match status" value="1"/>
</dbReference>
<comment type="subunit">
    <text evidence="11">Component of the TIM23 complex.</text>
</comment>
<evidence type="ECO:0000256" key="11">
    <source>
        <dbReference type="RuleBase" id="RU367142"/>
    </source>
</evidence>
<evidence type="ECO:0000256" key="9">
    <source>
        <dbReference type="ARBA" id="ARBA00023128"/>
    </source>
</evidence>
<evidence type="ECO:0000256" key="2">
    <source>
        <dbReference type="ARBA" id="ARBA00010867"/>
    </source>
</evidence>
<dbReference type="PANTHER" id="PTHR13032">
    <property type="entry name" value="MITOCHONDRIAL IMPORT INNER MEMBRANE TRANSLOCASE SUBUNIT TIM21"/>
    <property type="match status" value="1"/>
</dbReference>
<dbReference type="RefSeq" id="XP_037140638.1">
    <property type="nucleotide sequence ID" value="XM_037284742.1"/>
</dbReference>
<dbReference type="AlphaFoldDB" id="A0A7G3ZKC8"/>
<keyword evidence="8 11" id="KW-0811">Translocation</keyword>
<evidence type="ECO:0000256" key="10">
    <source>
        <dbReference type="ARBA" id="ARBA00023136"/>
    </source>
</evidence>
<keyword evidence="11" id="KW-0813">Transport</keyword>
<comment type="subcellular location">
    <subcellularLocation>
        <location evidence="1 11">Mitochondrion inner membrane</location>
        <topology evidence="1 11">Single-pass membrane protein</topology>
    </subcellularLocation>
</comment>
<evidence type="ECO:0000256" key="5">
    <source>
        <dbReference type="ARBA" id="ARBA00022792"/>
    </source>
</evidence>
<dbReference type="PANTHER" id="PTHR13032:SF6">
    <property type="entry name" value="MITOCHONDRIAL IMPORT INNER MEMBRANE TRANSLOCASE SUBUNIT TIM21"/>
    <property type="match status" value="1"/>
</dbReference>
<evidence type="ECO:0000256" key="8">
    <source>
        <dbReference type="ARBA" id="ARBA00023010"/>
    </source>
</evidence>
<dbReference type="FunFam" id="3.10.450.320:FF:000002">
    <property type="entry name" value="Mitochondrial import inner membrane translocase subunit tim21"/>
    <property type="match status" value="1"/>
</dbReference>
<reference evidence="12 13" key="1">
    <citation type="submission" date="2020-06" db="EMBL/GenBank/DDBJ databases">
        <title>The yeast mating-type switching endonuclease HO is a domesticated member of an unorthodox homing genetic element family.</title>
        <authorList>
            <person name="Coughlan A.Y."/>
            <person name="Lombardi L."/>
            <person name="Braun-Galleani S."/>
            <person name="Martos A.R."/>
            <person name="Galeote V."/>
            <person name="Bigey F."/>
            <person name="Dequin S."/>
            <person name="Byrne K.P."/>
            <person name="Wolfe K.H."/>
        </authorList>
    </citation>
    <scope>NUCLEOTIDE SEQUENCE [LARGE SCALE GENOMIC DNA]</scope>
    <source>
        <strain evidence="12 13">CBS764</strain>
    </source>
</reference>
<evidence type="ECO:0000256" key="7">
    <source>
        <dbReference type="ARBA" id="ARBA00022989"/>
    </source>
</evidence>
<evidence type="ECO:0000256" key="6">
    <source>
        <dbReference type="ARBA" id="ARBA00022946"/>
    </source>
</evidence>
<comment type="similarity">
    <text evidence="2 11">Belongs to the TIM21 family.</text>
</comment>
<evidence type="ECO:0000313" key="12">
    <source>
        <dbReference type="EMBL" id="QLL33964.1"/>
    </source>
</evidence>
<keyword evidence="7 11" id="KW-1133">Transmembrane helix</keyword>
<keyword evidence="10 11" id="KW-0472">Membrane</keyword>
<name>A0A7G3ZKC8_9SACH</name>
<evidence type="ECO:0000313" key="13">
    <source>
        <dbReference type="Proteomes" id="UP000515788"/>
    </source>
</evidence>
<dbReference type="GO" id="GO:0030150">
    <property type="term" value="P:protein import into mitochondrial matrix"/>
    <property type="evidence" value="ECO:0007669"/>
    <property type="project" value="UniProtKB-UniRule"/>
</dbReference>
<protein>
    <recommendedName>
        <fullName evidence="3 11">Mitochondrial import inner membrane translocase subunit Tim21</fullName>
    </recommendedName>
</protein>
<evidence type="ECO:0000256" key="3">
    <source>
        <dbReference type="ARBA" id="ARBA00020726"/>
    </source>
</evidence>
<evidence type="ECO:0000256" key="4">
    <source>
        <dbReference type="ARBA" id="ARBA00022692"/>
    </source>
</evidence>
<keyword evidence="9 11" id="KW-0496">Mitochondrion</keyword>
<keyword evidence="13" id="KW-1185">Reference proteome</keyword>
<keyword evidence="6" id="KW-0809">Transit peptide</keyword>
<dbReference type="KEGG" id="tgb:HG536_0F02890"/>
<dbReference type="GO" id="GO:0005744">
    <property type="term" value="C:TIM23 mitochondrial import inner membrane translocase complex"/>
    <property type="evidence" value="ECO:0007669"/>
    <property type="project" value="UniProtKB-UniRule"/>
</dbReference>
<evidence type="ECO:0000256" key="1">
    <source>
        <dbReference type="ARBA" id="ARBA00004434"/>
    </source>
</evidence>
<dbReference type="InterPro" id="IPR038552">
    <property type="entry name" value="Tim21_IMS_sf"/>
</dbReference>
<proteinExistence type="inferred from homology"/>
<dbReference type="InterPro" id="IPR013261">
    <property type="entry name" value="Tim21"/>
</dbReference>
<keyword evidence="4 11" id="KW-0812">Transmembrane</keyword>
<comment type="function">
    <text evidence="11">Essential component of the TIM23 complex, a complex that mediates the translocation of transit peptide-containing proteins across the mitochondrial inner membrane.</text>
</comment>